<dbReference type="InterPro" id="IPR036396">
    <property type="entry name" value="Cyt_P450_sf"/>
</dbReference>
<dbReference type="SUPFAM" id="SSF48264">
    <property type="entry name" value="Cytochrome P450"/>
    <property type="match status" value="2"/>
</dbReference>
<evidence type="ECO:0000256" key="2">
    <source>
        <dbReference type="ARBA" id="ARBA00010617"/>
    </source>
</evidence>
<organism evidence="5 6">
    <name type="scientific">Neolamprologus brichardi</name>
    <name type="common">Fairy cichlid</name>
    <name type="synonym">Lamprologus brichardi</name>
    <dbReference type="NCBI Taxonomy" id="32507"/>
    <lineage>
        <taxon>Eukaryota</taxon>
        <taxon>Metazoa</taxon>
        <taxon>Chordata</taxon>
        <taxon>Craniata</taxon>
        <taxon>Vertebrata</taxon>
        <taxon>Euteleostomi</taxon>
        <taxon>Actinopterygii</taxon>
        <taxon>Neopterygii</taxon>
        <taxon>Teleostei</taxon>
        <taxon>Neoteleostei</taxon>
        <taxon>Acanthomorphata</taxon>
        <taxon>Ovalentaria</taxon>
        <taxon>Cichlomorphae</taxon>
        <taxon>Cichliformes</taxon>
        <taxon>Cichlidae</taxon>
        <taxon>African cichlids</taxon>
        <taxon>Pseudocrenilabrinae</taxon>
        <taxon>Lamprologini</taxon>
        <taxon>Neolamprologus</taxon>
    </lineage>
</organism>
<dbReference type="PANTHER" id="PTHR24300">
    <property type="entry name" value="CYTOCHROME P450 508A4-RELATED"/>
    <property type="match status" value="1"/>
</dbReference>
<dbReference type="GO" id="GO:0005506">
    <property type="term" value="F:iron ion binding"/>
    <property type="evidence" value="ECO:0007669"/>
    <property type="project" value="InterPro"/>
</dbReference>
<keyword evidence="6" id="KW-1185">Reference proteome</keyword>
<dbReference type="GO" id="GO:0006082">
    <property type="term" value="P:organic acid metabolic process"/>
    <property type="evidence" value="ECO:0007669"/>
    <property type="project" value="TreeGrafter"/>
</dbReference>
<protein>
    <submittedName>
        <fullName evidence="5">Uncharacterized protein</fullName>
    </submittedName>
</protein>
<sequence>MGWQRTVVLVGYDAVKEALVDQADDFTGRMPVPFLFKATKGISNGERWHQLRCFTLTTLRDFGMGRKGMEEWIQELSPLIMLQFSSHSKETIQQEIDTVVGQRCPCMGDKRSLPYTDAVLHEIQHFLDIIPLSIPHYALHDISFRGYTIPKDTLIIPLLHSVLKDEKRWATPRSFNPQHFLDNNGNFKKNPAFLPFSAGNDILRWRVSRSHGDFLFLVSLLQHFTFSCLGRPYSIDLSLEYSGFANVPCRYTIIATPR</sequence>
<proteinExistence type="inferred from homology"/>
<dbReference type="InterPro" id="IPR002401">
    <property type="entry name" value="Cyt_P450_E_grp-I"/>
</dbReference>
<dbReference type="Pfam" id="PF00067">
    <property type="entry name" value="p450"/>
    <property type="match status" value="2"/>
</dbReference>
<dbReference type="Proteomes" id="UP000261580">
    <property type="component" value="Unassembled WGS sequence"/>
</dbReference>
<dbReference type="GO" id="GO:0006805">
    <property type="term" value="P:xenobiotic metabolic process"/>
    <property type="evidence" value="ECO:0007669"/>
    <property type="project" value="TreeGrafter"/>
</dbReference>
<dbReference type="PRINTS" id="PR00463">
    <property type="entry name" value="EP450I"/>
</dbReference>
<reference evidence="5" key="2">
    <citation type="submission" date="2025-09" db="UniProtKB">
        <authorList>
            <consortium name="Ensembl"/>
        </authorList>
    </citation>
    <scope>IDENTIFICATION</scope>
</reference>
<name>A0A3Q4HKF8_NEOBR</name>
<evidence type="ECO:0000313" key="6">
    <source>
        <dbReference type="Proteomes" id="UP000261580"/>
    </source>
</evidence>
<dbReference type="GO" id="GO:0005737">
    <property type="term" value="C:cytoplasm"/>
    <property type="evidence" value="ECO:0007669"/>
    <property type="project" value="TreeGrafter"/>
</dbReference>
<comment type="cofactor">
    <cofactor evidence="1">
        <name>heme</name>
        <dbReference type="ChEBI" id="CHEBI:30413"/>
    </cofactor>
</comment>
<keyword evidence="4" id="KW-0408">Iron</keyword>
<dbReference type="GO" id="GO:0020037">
    <property type="term" value="F:heme binding"/>
    <property type="evidence" value="ECO:0007669"/>
    <property type="project" value="InterPro"/>
</dbReference>
<evidence type="ECO:0000256" key="4">
    <source>
        <dbReference type="ARBA" id="ARBA00023004"/>
    </source>
</evidence>
<dbReference type="GeneTree" id="ENSGT00940000162064"/>
<dbReference type="Ensembl" id="ENSNBRT00000023098.1">
    <property type="protein sequence ID" value="ENSNBRP00000022501.1"/>
    <property type="gene ID" value="ENSNBRG00000017213.1"/>
</dbReference>
<dbReference type="AlphaFoldDB" id="A0A3Q4HKF8"/>
<evidence type="ECO:0000256" key="3">
    <source>
        <dbReference type="ARBA" id="ARBA00022723"/>
    </source>
</evidence>
<dbReference type="Gene3D" id="1.10.630.10">
    <property type="entry name" value="Cytochrome P450"/>
    <property type="match status" value="2"/>
</dbReference>
<dbReference type="GO" id="GO:0016712">
    <property type="term" value="F:oxidoreductase activity, acting on paired donors, with incorporation or reduction of molecular oxygen, reduced flavin or flavoprotein as one donor, and incorporation of one atom of oxygen"/>
    <property type="evidence" value="ECO:0007669"/>
    <property type="project" value="TreeGrafter"/>
</dbReference>
<accession>A0A3Q4HKF8</accession>
<keyword evidence="3" id="KW-0479">Metal-binding</keyword>
<comment type="similarity">
    <text evidence="2">Belongs to the cytochrome P450 family.</text>
</comment>
<evidence type="ECO:0000313" key="5">
    <source>
        <dbReference type="Ensembl" id="ENSNBRP00000022501.1"/>
    </source>
</evidence>
<evidence type="ECO:0000256" key="1">
    <source>
        <dbReference type="ARBA" id="ARBA00001971"/>
    </source>
</evidence>
<dbReference type="InterPro" id="IPR050182">
    <property type="entry name" value="Cytochrome_P450_fam2"/>
</dbReference>
<reference evidence="5" key="1">
    <citation type="submission" date="2025-08" db="UniProtKB">
        <authorList>
            <consortium name="Ensembl"/>
        </authorList>
    </citation>
    <scope>IDENTIFICATION</scope>
</reference>
<dbReference type="PANTHER" id="PTHR24300:SF153">
    <property type="entry name" value="CYTOCHROME P450 2G1-LIKE-RELATED"/>
    <property type="match status" value="1"/>
</dbReference>
<dbReference type="InterPro" id="IPR001128">
    <property type="entry name" value="Cyt_P450"/>
</dbReference>